<dbReference type="EMBL" id="LQXD01000170">
    <property type="protein sequence ID" value="OIJ07525.1"/>
    <property type="molecule type" value="Genomic_DNA"/>
</dbReference>
<reference evidence="1 3" key="1">
    <citation type="submission" date="2016-10" db="EMBL/GenBank/DDBJ databases">
        <title>Draft genome sequences of four alkaliphilic bacteria belonging to the Anaerobacillus genus.</title>
        <authorList>
            <person name="Bassil N.M."/>
            <person name="Lloyd J.R."/>
        </authorList>
    </citation>
    <scope>NUCLEOTIDE SEQUENCE [LARGE SCALE GENOMIC DNA]</scope>
    <source>
        <strain evidence="1 3">NB2006</strain>
    </source>
</reference>
<organism evidence="1 3">
    <name type="scientific">Anaerobacillus isosaccharinicus</name>
    <dbReference type="NCBI Taxonomy" id="1532552"/>
    <lineage>
        <taxon>Bacteria</taxon>
        <taxon>Bacillati</taxon>
        <taxon>Bacillota</taxon>
        <taxon>Bacilli</taxon>
        <taxon>Bacillales</taxon>
        <taxon>Bacillaceae</taxon>
        <taxon>Anaerobacillus</taxon>
    </lineage>
</organism>
<dbReference type="Pfam" id="PF09602">
    <property type="entry name" value="PhaP_Bmeg"/>
    <property type="match status" value="1"/>
</dbReference>
<reference evidence="2 3" key="3">
    <citation type="journal article" date="2019" name="Int. J. Syst. Evol. Microbiol.">
        <title>Anaerobacillus isosaccharinicus sp. nov., an alkaliphilic bacterium which degrades isosaccharinic acid.</title>
        <authorList>
            <person name="Bassil N.M."/>
            <person name="Lloyd J.R."/>
        </authorList>
    </citation>
    <scope>NUCLEOTIDE SEQUENCE [LARGE SCALE GENOMIC DNA]</scope>
    <source>
        <strain evidence="2 3">NB2006</strain>
    </source>
</reference>
<dbReference type="KEGG" id="aia:AWH56_019450"/>
<keyword evidence="3" id="KW-1185">Reference proteome</keyword>
<dbReference type="OrthoDB" id="2847888at2"/>
<name>A0A1S2L7H4_9BACI</name>
<evidence type="ECO:0000313" key="1">
    <source>
        <dbReference type="EMBL" id="OIJ07525.1"/>
    </source>
</evidence>
<evidence type="ECO:0008006" key="4">
    <source>
        <dbReference type="Google" id="ProtNLM"/>
    </source>
</evidence>
<protein>
    <recommendedName>
        <fullName evidence="4">Polyhydroxyalkanoic acid inclusion protein PhaP</fullName>
    </recommendedName>
</protein>
<reference evidence="2" key="4">
    <citation type="submission" date="2020-10" db="EMBL/GenBank/DDBJ databases">
        <authorList>
            <person name="Bassil N.M."/>
            <person name="Lloyd J.R."/>
        </authorList>
    </citation>
    <scope>NUCLEOTIDE SEQUENCE</scope>
    <source>
        <strain evidence="2">NB2006</strain>
    </source>
</reference>
<dbReference type="AlphaFoldDB" id="A0A1S2L7H4"/>
<accession>A0A1S2L7H4</accession>
<proteinExistence type="predicted"/>
<reference evidence="2 3" key="2">
    <citation type="journal article" date="2017" name="Genome Announc.">
        <title>Draft Genome Sequences of Four Alkaliphilic Bacteria Belonging to the Anaerobacillus Genus.</title>
        <authorList>
            <person name="Bassil N.M."/>
            <person name="Lloyd J.R."/>
        </authorList>
    </citation>
    <scope>NUCLEOTIDE SEQUENCE [LARGE SCALE GENOMIC DNA]</scope>
    <source>
        <strain evidence="2 3">NB2006</strain>
    </source>
</reference>
<dbReference type="Proteomes" id="UP000180175">
    <property type="component" value="Chromosome"/>
</dbReference>
<gene>
    <name evidence="2" type="ORF">AWH56_019450</name>
    <name evidence="1" type="ORF">AWH56_20425</name>
</gene>
<evidence type="ECO:0000313" key="2">
    <source>
        <dbReference type="EMBL" id="QOY34874.1"/>
    </source>
</evidence>
<evidence type="ECO:0000313" key="3">
    <source>
        <dbReference type="Proteomes" id="UP000180175"/>
    </source>
</evidence>
<dbReference type="RefSeq" id="WP_071318806.1">
    <property type="nucleotide sequence ID" value="NZ_CP063356.2"/>
</dbReference>
<dbReference type="EMBL" id="CP063356">
    <property type="protein sequence ID" value="QOY34874.1"/>
    <property type="molecule type" value="Genomic_DNA"/>
</dbReference>
<sequence>MSMKEEANKMLDLMWGNWDSGLKKFYESQQQYGKASLELVKKQQEMFTIVTSRLTQSEEEMKNNLAKMTQAYIENNKSVMNEATLQLFTEWNEKMTEIVRRIQQISDTPSKAVIDLLTQSQERFHDSAKKVIDEQTNMQTETRELFENFIAKVKLSQYNLVNMMEETVKTK</sequence>
<dbReference type="InterPro" id="IPR011728">
    <property type="entry name" value="PhaP_Bmeg"/>
</dbReference>